<evidence type="ECO:0000259" key="5">
    <source>
        <dbReference type="Pfam" id="PF02826"/>
    </source>
</evidence>
<dbReference type="EMBL" id="HE978320">
    <property type="protein sequence ID" value="CCK71187.1"/>
    <property type="molecule type" value="Genomic_DNA"/>
</dbReference>
<dbReference type="InterPro" id="IPR006139">
    <property type="entry name" value="D-isomer_2_OHA_DH_cat_dom"/>
</dbReference>
<dbReference type="GO" id="GO:0030267">
    <property type="term" value="F:glyoxylate reductase (NADPH) activity"/>
    <property type="evidence" value="ECO:0007669"/>
    <property type="project" value="TreeGrafter"/>
</dbReference>
<name>J7S0W0_HUIN7</name>
<dbReference type="SUPFAM" id="SSF52283">
    <property type="entry name" value="Formate/glycerate dehydrogenase catalytic domain-like"/>
    <property type="match status" value="1"/>
</dbReference>
<dbReference type="STRING" id="1071383.J7S0W0"/>
<dbReference type="Proteomes" id="UP000006310">
    <property type="component" value="Chromosome 7"/>
</dbReference>
<organism evidence="6 7">
    <name type="scientific">Huiozyma naganishii (strain ATCC MYA-139 / BCRC 22969 / CBS 8797 / KCTC 17520 / NBRC 10181 / NCYC 3082 / Yp74L-3)</name>
    <name type="common">Yeast</name>
    <name type="synonym">Kazachstania naganishii</name>
    <dbReference type="NCBI Taxonomy" id="1071383"/>
    <lineage>
        <taxon>Eukaryota</taxon>
        <taxon>Fungi</taxon>
        <taxon>Dikarya</taxon>
        <taxon>Ascomycota</taxon>
        <taxon>Saccharomycotina</taxon>
        <taxon>Saccharomycetes</taxon>
        <taxon>Saccharomycetales</taxon>
        <taxon>Saccharomycetaceae</taxon>
        <taxon>Huiozyma</taxon>
    </lineage>
</organism>
<dbReference type="GO" id="GO:0051287">
    <property type="term" value="F:NAD binding"/>
    <property type="evidence" value="ECO:0007669"/>
    <property type="project" value="InterPro"/>
</dbReference>
<dbReference type="AlphaFoldDB" id="J7S0W0"/>
<dbReference type="KEGG" id="kng:KNAG_0G01290"/>
<proteinExistence type="inferred from homology"/>
<keyword evidence="1 3" id="KW-0560">Oxidoreductase</keyword>
<dbReference type="OMA" id="VFRNMQW"/>
<dbReference type="InterPro" id="IPR036291">
    <property type="entry name" value="NAD(P)-bd_dom_sf"/>
</dbReference>
<feature type="domain" description="D-isomer specific 2-hydroxyacid dehydrogenase catalytic" evidence="4">
    <location>
        <begin position="66"/>
        <end position="360"/>
    </location>
</feature>
<dbReference type="PANTHER" id="PTHR10996:SF178">
    <property type="entry name" value="2-HYDROXYACID DEHYDROGENASE YGL185C-RELATED"/>
    <property type="match status" value="1"/>
</dbReference>
<evidence type="ECO:0000256" key="2">
    <source>
        <dbReference type="ARBA" id="ARBA00023027"/>
    </source>
</evidence>
<dbReference type="GO" id="GO:0005829">
    <property type="term" value="C:cytosol"/>
    <property type="evidence" value="ECO:0007669"/>
    <property type="project" value="TreeGrafter"/>
</dbReference>
<dbReference type="GO" id="GO:0016618">
    <property type="term" value="F:hydroxypyruvate reductase [NAD(P)H] activity"/>
    <property type="evidence" value="ECO:0007669"/>
    <property type="project" value="TreeGrafter"/>
</dbReference>
<keyword evidence="7" id="KW-1185">Reference proteome</keyword>
<dbReference type="Pfam" id="PF00389">
    <property type="entry name" value="2-Hacid_dh"/>
    <property type="match status" value="1"/>
</dbReference>
<accession>J7S0W0</accession>
<reference evidence="6 7" key="1">
    <citation type="journal article" date="2011" name="Proc. Natl. Acad. Sci. U.S.A.">
        <title>Evolutionary erosion of yeast sex chromosomes by mating-type switching accidents.</title>
        <authorList>
            <person name="Gordon J.L."/>
            <person name="Armisen D."/>
            <person name="Proux-Wera E."/>
            <person name="Oheigeartaigh S.S."/>
            <person name="Byrne K.P."/>
            <person name="Wolfe K.H."/>
        </authorList>
    </citation>
    <scope>NUCLEOTIDE SEQUENCE [LARGE SCALE GENOMIC DNA]</scope>
    <source>
        <strain evidence="7">ATCC MYA-139 / BCRC 22969 / CBS 8797 / CCRC 22969 / KCTC 17520 / NBRC 10181 / NCYC 3082</strain>
    </source>
</reference>
<protein>
    <recommendedName>
        <fullName evidence="8">D-isomer specific 2-hydroxyacid dehydrogenase NAD-binding domain-containing protein</fullName>
    </recommendedName>
</protein>
<sequence length="366" mass="40211">MVKTQSILFVQDPNEESELLSSDIVKENYNLLRHKLTSKDAFLKFMEEHRKQNITAIYGGFPAFRSIGGLTRDIIEHAAFYSTVRCVALCSRGVDGVDQEALLERGIQLFNYQDSEPDAMVSGAKQDLVGNEVADCALWHVLEGFRKFSLLMTQMRATKDTILGRAVVAGIPRDQMRFAFGHELLKGKYVESPRGKKCLILGLGNIGKQIGVKLQYGLGMEVHYAKRTEDSEVKDTYGWQFHGMDSLLQVLPQFHAIVVALPGSPETDGLINGEFLSHCKSGELILVNIGRAAILDMDAVTSAIDNGTIRHFGTDVYSAEPAVDALVLQDEYNTTGTPHVGSGTVEVFAQACETALANIIRTTLPA</sequence>
<keyword evidence="2" id="KW-0520">NAD</keyword>
<dbReference type="OrthoDB" id="298012at2759"/>
<comment type="similarity">
    <text evidence="3">Belongs to the D-isomer specific 2-hydroxyacid dehydrogenase family.</text>
</comment>
<evidence type="ECO:0000259" key="4">
    <source>
        <dbReference type="Pfam" id="PF00389"/>
    </source>
</evidence>
<dbReference type="eggNOG" id="KOG0069">
    <property type="taxonomic scope" value="Eukaryota"/>
</dbReference>
<evidence type="ECO:0008006" key="8">
    <source>
        <dbReference type="Google" id="ProtNLM"/>
    </source>
</evidence>
<dbReference type="HOGENOM" id="CLU_019796_1_2_1"/>
<dbReference type="SUPFAM" id="SSF51735">
    <property type="entry name" value="NAD(P)-binding Rossmann-fold domains"/>
    <property type="match status" value="1"/>
</dbReference>
<dbReference type="InterPro" id="IPR006140">
    <property type="entry name" value="D-isomer_DH_NAD-bd"/>
</dbReference>
<dbReference type="PANTHER" id="PTHR10996">
    <property type="entry name" value="2-HYDROXYACID DEHYDROGENASE-RELATED"/>
    <property type="match status" value="1"/>
</dbReference>
<evidence type="ECO:0000313" key="6">
    <source>
        <dbReference type="EMBL" id="CCK71187.1"/>
    </source>
</evidence>
<dbReference type="InterPro" id="IPR050223">
    <property type="entry name" value="D-isomer_2-hydroxyacid_DH"/>
</dbReference>
<dbReference type="Gene3D" id="3.40.50.720">
    <property type="entry name" value="NAD(P)-binding Rossmann-like Domain"/>
    <property type="match status" value="2"/>
</dbReference>
<evidence type="ECO:0000256" key="1">
    <source>
        <dbReference type="ARBA" id="ARBA00023002"/>
    </source>
</evidence>
<reference evidence="7" key="2">
    <citation type="submission" date="2012-08" db="EMBL/GenBank/DDBJ databases">
        <title>Genome sequence of Kazachstania naganishii.</title>
        <authorList>
            <person name="Gordon J.L."/>
            <person name="Armisen D."/>
            <person name="Proux-Wera E."/>
            <person name="OhEigeartaigh S.S."/>
            <person name="Byrne K.P."/>
            <person name="Wolfe K.H."/>
        </authorList>
    </citation>
    <scope>NUCLEOTIDE SEQUENCE [LARGE SCALE GENOMIC DNA]</scope>
    <source>
        <strain evidence="7">ATCC MYA-139 / BCRC 22969 / CBS 8797 / CCRC 22969 / KCTC 17520 / NBRC 10181 / NCYC 3082</strain>
    </source>
</reference>
<dbReference type="RefSeq" id="XP_022465433.1">
    <property type="nucleotide sequence ID" value="XM_022608992.1"/>
</dbReference>
<dbReference type="Pfam" id="PF02826">
    <property type="entry name" value="2-Hacid_dh_C"/>
    <property type="match status" value="1"/>
</dbReference>
<dbReference type="GeneID" id="34526911"/>
<evidence type="ECO:0000256" key="3">
    <source>
        <dbReference type="RuleBase" id="RU003719"/>
    </source>
</evidence>
<evidence type="ECO:0000313" key="7">
    <source>
        <dbReference type="Proteomes" id="UP000006310"/>
    </source>
</evidence>
<gene>
    <name evidence="6" type="primary">KNAG0G01290</name>
    <name evidence="6" type="ordered locus">KNAG_0G01290</name>
</gene>
<feature type="domain" description="D-isomer specific 2-hydroxyacid dehydrogenase NAD-binding" evidence="5">
    <location>
        <begin position="190"/>
        <end position="341"/>
    </location>
</feature>